<gene>
    <name evidence="1" type="ORF">DPCES_1641</name>
</gene>
<dbReference type="AlphaFoldDB" id="A0A098AY29"/>
<sequence>MIKVLDEQANIKIDGKWVTLKAVLVAKRGGKTVVYIDSEGNEVHKEPLCRSQFKGIKLD</sequence>
<evidence type="ECO:0000313" key="1">
    <source>
        <dbReference type="EMBL" id="CDX01528.1"/>
    </source>
</evidence>
<dbReference type="RefSeq" id="WP_208925542.1">
    <property type="nucleotide sequence ID" value="NZ_LK996017.1"/>
</dbReference>
<proteinExistence type="predicted"/>
<protein>
    <submittedName>
        <fullName evidence="1">Uncharacterized protein</fullName>
    </submittedName>
</protein>
<dbReference type="EMBL" id="LK996017">
    <property type="protein sequence ID" value="CDX01528.1"/>
    <property type="molecule type" value="Genomic_DNA"/>
</dbReference>
<dbReference type="PATRIC" id="fig|49338.4.peg.1763"/>
<organism evidence="1">
    <name type="scientific">Desulfitobacterium hafniense</name>
    <name type="common">Desulfitobacterium frappieri</name>
    <dbReference type="NCBI Taxonomy" id="49338"/>
    <lineage>
        <taxon>Bacteria</taxon>
        <taxon>Bacillati</taxon>
        <taxon>Bacillota</taxon>
        <taxon>Clostridia</taxon>
        <taxon>Eubacteriales</taxon>
        <taxon>Desulfitobacteriaceae</taxon>
        <taxon>Desulfitobacterium</taxon>
    </lineage>
</organism>
<reference evidence="1" key="1">
    <citation type="submission" date="2014-07" db="EMBL/GenBank/DDBJ databases">
        <authorList>
            <person name="Hornung V.Bastian."/>
        </authorList>
    </citation>
    <scope>NUCLEOTIDE SEQUENCE</scope>
    <source>
        <strain evidence="1">PCE-S</strain>
    </source>
</reference>
<accession>A0A098AY29</accession>
<name>A0A098AY29_DESHA</name>